<name>A0A9N8W835_9GLOM</name>
<dbReference type="AlphaFoldDB" id="A0A9N8W835"/>
<feature type="region of interest" description="Disordered" evidence="1">
    <location>
        <begin position="1"/>
        <end position="99"/>
    </location>
</feature>
<evidence type="ECO:0000313" key="2">
    <source>
        <dbReference type="EMBL" id="CAG8480673.1"/>
    </source>
</evidence>
<keyword evidence="3" id="KW-1185">Reference proteome</keyword>
<organism evidence="2 3">
    <name type="scientific">Funneliformis caledonium</name>
    <dbReference type="NCBI Taxonomy" id="1117310"/>
    <lineage>
        <taxon>Eukaryota</taxon>
        <taxon>Fungi</taxon>
        <taxon>Fungi incertae sedis</taxon>
        <taxon>Mucoromycota</taxon>
        <taxon>Glomeromycotina</taxon>
        <taxon>Glomeromycetes</taxon>
        <taxon>Glomerales</taxon>
        <taxon>Glomeraceae</taxon>
        <taxon>Funneliformis</taxon>
    </lineage>
</organism>
<dbReference type="OrthoDB" id="337486at2759"/>
<dbReference type="Pfam" id="PF04081">
    <property type="entry name" value="DNA_pol_delta_4"/>
    <property type="match status" value="1"/>
</dbReference>
<reference evidence="2" key="1">
    <citation type="submission" date="2021-06" db="EMBL/GenBank/DDBJ databases">
        <authorList>
            <person name="Kallberg Y."/>
            <person name="Tangrot J."/>
            <person name="Rosling A."/>
        </authorList>
    </citation>
    <scope>NUCLEOTIDE SEQUENCE</scope>
    <source>
        <strain evidence="2">UK204</strain>
    </source>
</reference>
<dbReference type="GO" id="GO:0003887">
    <property type="term" value="F:DNA-directed DNA polymerase activity"/>
    <property type="evidence" value="ECO:0007669"/>
    <property type="project" value="TreeGrafter"/>
</dbReference>
<dbReference type="Proteomes" id="UP000789570">
    <property type="component" value="Unassembled WGS sequence"/>
</dbReference>
<evidence type="ECO:0000256" key="1">
    <source>
        <dbReference type="SAM" id="MobiDB-lite"/>
    </source>
</evidence>
<feature type="compositionally biased region" description="Basic and acidic residues" evidence="1">
    <location>
        <begin position="40"/>
        <end position="50"/>
    </location>
</feature>
<proteinExistence type="predicted"/>
<feature type="compositionally biased region" description="Polar residues" evidence="1">
    <location>
        <begin position="69"/>
        <end position="94"/>
    </location>
</feature>
<accession>A0A9N8W835</accession>
<feature type="compositionally biased region" description="Basic and acidic residues" evidence="1">
    <location>
        <begin position="22"/>
        <end position="33"/>
    </location>
</feature>
<protein>
    <submittedName>
        <fullName evidence="2">4215_t:CDS:1</fullName>
    </submittedName>
</protein>
<dbReference type="GO" id="GO:0043625">
    <property type="term" value="C:delta DNA polymerase complex"/>
    <property type="evidence" value="ECO:0007669"/>
    <property type="project" value="TreeGrafter"/>
</dbReference>
<dbReference type="GO" id="GO:0006261">
    <property type="term" value="P:DNA-templated DNA replication"/>
    <property type="evidence" value="ECO:0007669"/>
    <property type="project" value="TreeGrafter"/>
</dbReference>
<dbReference type="EMBL" id="CAJVPQ010000427">
    <property type="protein sequence ID" value="CAG8480673.1"/>
    <property type="molecule type" value="Genomic_DNA"/>
</dbReference>
<dbReference type="InterPro" id="IPR007218">
    <property type="entry name" value="DNA_pol_delta_4"/>
</dbReference>
<dbReference type="GO" id="GO:0000731">
    <property type="term" value="P:DNA synthesis involved in DNA repair"/>
    <property type="evidence" value="ECO:0007669"/>
    <property type="project" value="InterPro"/>
</dbReference>
<gene>
    <name evidence="2" type="ORF">FCALED_LOCUS2693</name>
</gene>
<comment type="caution">
    <text evidence="2">The sequence shown here is derived from an EMBL/GenBank/DDBJ whole genome shotgun (WGS) entry which is preliminary data.</text>
</comment>
<dbReference type="PANTHER" id="PTHR14303">
    <property type="entry name" value="DNA POLYMERASE DELTA SUBUNIT 4"/>
    <property type="match status" value="1"/>
</dbReference>
<sequence length="222" mass="25492">MPREKSGRKMVQRKLSEMFSSAKREKDSIEKDKPKKKIKQTVEKSERKGEQSIIVNEEERRDLIIEENSPISSLKVSNAASAGQKTRTKTSSSRPRILDESDDEIFEDYNDVEDFVDENDIVPLEVSLPDVTSEPEQSPRGDMDIRTKLTFHDEDFTPIDKLLHAFDLNYQFGPCVGLTRLARWERAHRLGLNPPKEVIDTLTSEAIKQNPKLNESVFFGRV</sequence>
<evidence type="ECO:0000313" key="3">
    <source>
        <dbReference type="Proteomes" id="UP000789570"/>
    </source>
</evidence>
<dbReference type="PANTHER" id="PTHR14303:SF0">
    <property type="entry name" value="DNA POLYMERASE DELTA SUBUNIT 4"/>
    <property type="match status" value="1"/>
</dbReference>